<organism evidence="1 2">
    <name type="scientific">Ambrosiozyma monospora</name>
    <name type="common">Yeast</name>
    <name type="synonym">Endomycopsis monosporus</name>
    <dbReference type="NCBI Taxonomy" id="43982"/>
    <lineage>
        <taxon>Eukaryota</taxon>
        <taxon>Fungi</taxon>
        <taxon>Dikarya</taxon>
        <taxon>Ascomycota</taxon>
        <taxon>Saccharomycotina</taxon>
        <taxon>Pichiomycetes</taxon>
        <taxon>Pichiales</taxon>
        <taxon>Pichiaceae</taxon>
        <taxon>Ambrosiozyma</taxon>
    </lineage>
</organism>
<proteinExistence type="predicted"/>
<evidence type="ECO:0000313" key="1">
    <source>
        <dbReference type="EMBL" id="GME90451.1"/>
    </source>
</evidence>
<evidence type="ECO:0000313" key="2">
    <source>
        <dbReference type="Proteomes" id="UP001165064"/>
    </source>
</evidence>
<comment type="caution">
    <text evidence="1">The sequence shown here is derived from an EMBL/GenBank/DDBJ whole genome shotgun (WGS) entry which is preliminary data.</text>
</comment>
<dbReference type="EMBL" id="BSXS01007827">
    <property type="protein sequence ID" value="GME90451.1"/>
    <property type="molecule type" value="Genomic_DNA"/>
</dbReference>
<name>A0ACB5TLH4_AMBMO</name>
<gene>
    <name evidence="1" type="ORF">Amon02_000870800</name>
</gene>
<dbReference type="Proteomes" id="UP001165064">
    <property type="component" value="Unassembled WGS sequence"/>
</dbReference>
<sequence length="347" mass="39799">MTTHTNTLPEHQFVDSIHVFPIEPVNTDVQEAKFIENNRYLKNEHQFNYFNIPGANFPGPSEVDRMRLTFESGLEDEINYYLNYLIGLSLSNPKLLSMKGEYGFLLDHLAELLGCFIINPNYTNKDINKSLDSSLILRNLVQDIENSQVVSMNSRIKETVLDILGNHTVLGDEISNENYDSSKELLRYSMDIVESISSYLAPAPADDPLFKALIKLLKIVNDRSSVITILRSLSRLMYNSQKFGDAPDNLDDEVLDKVVSYLALSINEENDNDELILTSLDFIYQYILPNRVEKLVSSYTRRSILQSFLPKLLIYKLDYKTEFTQDMPMLKLIKRVKDPVPTKTPHG</sequence>
<keyword evidence="2" id="KW-1185">Reference proteome</keyword>
<accession>A0ACB5TLH4</accession>
<reference evidence="1" key="1">
    <citation type="submission" date="2023-04" db="EMBL/GenBank/DDBJ databases">
        <title>Ambrosiozyma monospora NBRC 10751.</title>
        <authorList>
            <person name="Ichikawa N."/>
            <person name="Sato H."/>
            <person name="Tonouchi N."/>
        </authorList>
    </citation>
    <scope>NUCLEOTIDE SEQUENCE</scope>
    <source>
        <strain evidence="1">NBRC 10751</strain>
    </source>
</reference>
<protein>
    <submittedName>
        <fullName evidence="1">Unnamed protein product</fullName>
    </submittedName>
</protein>